<protein>
    <submittedName>
        <fullName evidence="3">Pilus (MSHA type) biogenesis protein MshL</fullName>
    </submittedName>
</protein>
<dbReference type="InterPro" id="IPR001775">
    <property type="entry name" value="GspD/PilQ"/>
</dbReference>
<organism evidence="3 4">
    <name type="scientific">Hydrogenovibrio thermophilus</name>
    <dbReference type="NCBI Taxonomy" id="265883"/>
    <lineage>
        <taxon>Bacteria</taxon>
        <taxon>Pseudomonadati</taxon>
        <taxon>Pseudomonadota</taxon>
        <taxon>Gammaproteobacteria</taxon>
        <taxon>Thiotrichales</taxon>
        <taxon>Piscirickettsiaceae</taxon>
        <taxon>Hydrogenovibrio</taxon>
    </lineage>
</organism>
<dbReference type="Pfam" id="PF00263">
    <property type="entry name" value="Secretin"/>
    <property type="match status" value="1"/>
</dbReference>
<dbReference type="PANTHER" id="PTHR30332">
    <property type="entry name" value="PROBABLE GENERAL SECRETION PATHWAY PROTEIN D"/>
    <property type="match status" value="1"/>
</dbReference>
<dbReference type="GO" id="GO:0009306">
    <property type="term" value="P:protein secretion"/>
    <property type="evidence" value="ECO:0007669"/>
    <property type="project" value="InterPro"/>
</dbReference>
<dbReference type="GO" id="GO:0015627">
    <property type="term" value="C:type II protein secretion system complex"/>
    <property type="evidence" value="ECO:0007669"/>
    <property type="project" value="TreeGrafter"/>
</dbReference>
<comment type="similarity">
    <text evidence="1">Belongs to the bacterial secretin family.</text>
</comment>
<dbReference type="EMBL" id="CP035033">
    <property type="protein sequence ID" value="QAB14870.1"/>
    <property type="molecule type" value="Genomic_DNA"/>
</dbReference>
<evidence type="ECO:0000313" key="4">
    <source>
        <dbReference type="Proteomes" id="UP000285478"/>
    </source>
</evidence>
<accession>A0A410H1S0</accession>
<sequence length="583" mass="64425">MKKIALILPGLLWILAGCSTSDSVKREPLAPPVSDKFNLQGHLTPEDDMAQSTAKPAAIPELVTDEPINLDPSEQKNIKRYSVSAINVPVSDLLFNLAKNADKQLDLSSAVQGRVTINAINQPLERILQRVTAQIDALYELQGDTIVITPDKPFWKSYEVDYVNVTKHINDSTVMKMSVGNVAQGVSLNNGNQNSQFKLDTKAVNDFWKTLEENVSAMAMLEVKPIKTVSHKRTYDGDRQTDRQNMGQEYWGGNYAEGSSSQAMETVTSTTSEKVQNVVVNKEAGLLTVFTTGRQHKEIEAYLENTLHRTNKQVLIEATVVEVELNDQYQAGVDWSAVTSNSSGSSAITQSMLGSNLSNDPNFSINLTSLGTWDFSLGIKLLQKFGDTKVLSSPKIMAMNNQAALLKVVKNEVYFTVDVNRESATSVSAGVTTYETMVHSVPVGFMMHVTPFITDDGEISLNIRPTLSRIVSYVDDPNPELAKENIVSKVPVIQEREMDSVLRLRDKQTAIIGGLIQDTHSNQREGVPGLIDIPWVGDLFSYRDDTVQKSELIIFIRPIIINNPDIEHGDLKAMKPLLQTTSN</sequence>
<dbReference type="RefSeq" id="WP_128384521.1">
    <property type="nucleotide sequence ID" value="NZ_CP035033.1"/>
</dbReference>
<gene>
    <name evidence="3" type="primary">mshL</name>
    <name evidence="3" type="ORF">EPV75_03855</name>
</gene>
<proteinExistence type="inferred from homology"/>
<evidence type="ECO:0000313" key="3">
    <source>
        <dbReference type="EMBL" id="QAB14870.1"/>
    </source>
</evidence>
<dbReference type="PROSITE" id="PS51257">
    <property type="entry name" value="PROKAR_LIPOPROTEIN"/>
    <property type="match status" value="1"/>
</dbReference>
<feature type="domain" description="Type II/III secretion system secretin-like" evidence="2">
    <location>
        <begin position="382"/>
        <end position="561"/>
    </location>
</feature>
<dbReference type="NCBIfam" id="TIGR02519">
    <property type="entry name" value="pilus_MshL"/>
    <property type="match status" value="1"/>
</dbReference>
<evidence type="ECO:0000259" key="2">
    <source>
        <dbReference type="Pfam" id="PF00263"/>
    </source>
</evidence>
<keyword evidence="4" id="KW-1185">Reference proteome</keyword>
<dbReference type="KEGG" id="htr:EPV75_03855"/>
<dbReference type="PRINTS" id="PR00811">
    <property type="entry name" value="BCTERIALGSPD"/>
</dbReference>
<dbReference type="Proteomes" id="UP000285478">
    <property type="component" value="Chromosome"/>
</dbReference>
<dbReference type="InterPro" id="IPR050810">
    <property type="entry name" value="Bact_Secretion_Sys_Channel"/>
</dbReference>
<dbReference type="InterPro" id="IPR004846">
    <property type="entry name" value="T2SS/T3SS_dom"/>
</dbReference>
<reference evidence="3 4" key="1">
    <citation type="journal article" date="2018" name="Environ. Microbiol.">
        <title>Genomes of ubiquitous marine and hypersaline Hydrogenovibrio, Thiomicrorhabdus and Thiomicrospira spp. encode a diversity of mechanisms to sustain chemolithoautotrophy in heterogeneous environments.</title>
        <authorList>
            <person name="Scott K.M."/>
            <person name="Williams J."/>
            <person name="Porter C.M.B."/>
            <person name="Russel S."/>
            <person name="Harmer T.L."/>
            <person name="Paul J.H."/>
            <person name="Antonen K.M."/>
            <person name="Bridges M.K."/>
            <person name="Camper G.J."/>
            <person name="Campla C.K."/>
            <person name="Casella L.G."/>
            <person name="Chase E."/>
            <person name="Conrad J.W."/>
            <person name="Cruz M.C."/>
            <person name="Dunlap D.S."/>
            <person name="Duran L."/>
            <person name="Fahsbender E.M."/>
            <person name="Goldsmith D.B."/>
            <person name="Keeley R.F."/>
            <person name="Kondoff M.R."/>
            <person name="Kussy B.I."/>
            <person name="Lane M.K."/>
            <person name="Lawler S."/>
            <person name="Leigh B.A."/>
            <person name="Lewis C."/>
            <person name="Lostal L.M."/>
            <person name="Marking D."/>
            <person name="Mancera P.A."/>
            <person name="McClenthan E.C."/>
            <person name="McIntyre E.A."/>
            <person name="Mine J.A."/>
            <person name="Modi S."/>
            <person name="Moore B.D."/>
            <person name="Morgan W.A."/>
            <person name="Nelson K.M."/>
            <person name="Nguyen K.N."/>
            <person name="Ogburn N."/>
            <person name="Parrino D.G."/>
            <person name="Pedapudi A.D."/>
            <person name="Pelham R.P."/>
            <person name="Preece A.M."/>
            <person name="Rampersad E.A."/>
            <person name="Richardson J.C."/>
            <person name="Rodgers C.M."/>
            <person name="Schaffer B.L."/>
            <person name="Sheridan N.E."/>
            <person name="Solone M.R."/>
            <person name="Staley Z.R."/>
            <person name="Tabuchi M."/>
            <person name="Waide R.J."/>
            <person name="Wanjugi P.W."/>
            <person name="Young S."/>
            <person name="Clum A."/>
            <person name="Daum C."/>
            <person name="Huntemann M."/>
            <person name="Ivanova N."/>
            <person name="Kyrpides N."/>
            <person name="Mikhailova N."/>
            <person name="Palaniappan K."/>
            <person name="Pillay M."/>
            <person name="Reddy T.B.K."/>
            <person name="Shapiro N."/>
            <person name="Stamatis D."/>
            <person name="Varghese N."/>
            <person name="Woyke T."/>
            <person name="Boden R."/>
            <person name="Freyermuth S.K."/>
            <person name="Kerfeld C.A."/>
        </authorList>
    </citation>
    <scope>NUCLEOTIDE SEQUENCE [LARGE SCALE GENOMIC DNA]</scope>
    <source>
        <strain evidence="3 4">JR-2</strain>
    </source>
</reference>
<name>A0A410H1S0_9GAMM</name>
<dbReference type="InterPro" id="IPR013358">
    <property type="entry name" value="Pilus_biogenesis_MshL"/>
</dbReference>
<evidence type="ECO:0000256" key="1">
    <source>
        <dbReference type="RuleBase" id="RU004003"/>
    </source>
</evidence>
<dbReference type="PANTHER" id="PTHR30332:SF17">
    <property type="entry name" value="TYPE IV PILIATION SYSTEM PROTEIN DR_0774-RELATED"/>
    <property type="match status" value="1"/>
</dbReference>
<dbReference type="Gene3D" id="3.55.50.30">
    <property type="match status" value="1"/>
</dbReference>
<dbReference type="AlphaFoldDB" id="A0A410H1S0"/>